<feature type="transmembrane region" description="Helical" evidence="7">
    <location>
        <begin position="387"/>
        <end position="410"/>
    </location>
</feature>
<feature type="domain" description="ComEC/Rec2-related protein" evidence="8">
    <location>
        <begin position="238"/>
        <end position="475"/>
    </location>
</feature>
<feature type="transmembrane region" description="Helical" evidence="7">
    <location>
        <begin position="258"/>
        <end position="285"/>
    </location>
</feature>
<feature type="transmembrane region" description="Helical" evidence="7">
    <location>
        <begin position="422"/>
        <end position="441"/>
    </location>
</feature>
<evidence type="ECO:0000256" key="1">
    <source>
        <dbReference type="ARBA" id="ARBA00004651"/>
    </source>
</evidence>
<keyword evidence="4 7" id="KW-1133">Transmembrane helix</keyword>
<evidence type="ECO:0000259" key="8">
    <source>
        <dbReference type="Pfam" id="PF03772"/>
    </source>
</evidence>
<evidence type="ECO:0000256" key="7">
    <source>
        <dbReference type="SAM" id="Phobius"/>
    </source>
</evidence>
<evidence type="ECO:0000256" key="2">
    <source>
        <dbReference type="ARBA" id="ARBA00022475"/>
    </source>
</evidence>
<dbReference type="PANTHER" id="PTHR30619:SF7">
    <property type="entry name" value="BETA-LACTAMASE DOMAIN PROTEIN"/>
    <property type="match status" value="1"/>
</dbReference>
<accession>A0A365P901</accession>
<dbReference type="NCBIfam" id="TIGR00360">
    <property type="entry name" value="ComEC_N-term"/>
    <property type="match status" value="1"/>
</dbReference>
<organism evidence="9 10">
    <name type="scientific">Dietzia maris</name>
    <dbReference type="NCBI Taxonomy" id="37915"/>
    <lineage>
        <taxon>Bacteria</taxon>
        <taxon>Bacillati</taxon>
        <taxon>Actinomycetota</taxon>
        <taxon>Actinomycetes</taxon>
        <taxon>Mycobacteriales</taxon>
        <taxon>Dietziaceae</taxon>
        <taxon>Dietzia</taxon>
    </lineage>
</organism>
<name>A0A365P901_9ACTN</name>
<dbReference type="Pfam" id="PF03772">
    <property type="entry name" value="Competence"/>
    <property type="match status" value="1"/>
</dbReference>
<dbReference type="EMBL" id="QNTT01000029">
    <property type="protein sequence ID" value="RBA33857.1"/>
    <property type="molecule type" value="Genomic_DNA"/>
</dbReference>
<evidence type="ECO:0000256" key="5">
    <source>
        <dbReference type="ARBA" id="ARBA00023136"/>
    </source>
</evidence>
<evidence type="ECO:0000313" key="10">
    <source>
        <dbReference type="Proteomes" id="UP000252187"/>
    </source>
</evidence>
<dbReference type="Proteomes" id="UP000252187">
    <property type="component" value="Unassembled WGS sequence"/>
</dbReference>
<feature type="transmembrane region" description="Helical" evidence="7">
    <location>
        <begin position="448"/>
        <end position="472"/>
    </location>
</feature>
<feature type="transmembrane region" description="Helical" evidence="7">
    <location>
        <begin position="291"/>
        <end position="312"/>
    </location>
</feature>
<dbReference type="PANTHER" id="PTHR30619">
    <property type="entry name" value="DNA INTERNALIZATION/COMPETENCE PROTEIN COMEC/REC2"/>
    <property type="match status" value="1"/>
</dbReference>
<gene>
    <name evidence="9" type="ORF">DQ226_11355</name>
</gene>
<dbReference type="InterPro" id="IPR004477">
    <property type="entry name" value="ComEC_N"/>
</dbReference>
<feature type="transmembrane region" description="Helical" evidence="7">
    <location>
        <begin position="20"/>
        <end position="37"/>
    </location>
</feature>
<sequence length="481" mass="47321">MSDPVDTSRRRIPAARDLRLVVPTLAVFAATAATGVVRPALAAAVAVVLAAAAVVAALWSVGGSTGSGHGVRERLDRAALGVLAVVCATGAVAAGGAGRPGARPVAHPLNDLVGARTGVQAVVTGFDRPIRGGGVMVPVRVESTGSGSSAREAELDVLLLARDGWRGLPPGTRVEASVAVVEPRSAGEPPALRALSPPRVTGPPGWSGRIPAAVRERLRQVSGRALEGEAAGLLPSFVLGDEGGVSARTRDEFRAAGLAHLAAVSGANTTYVVGAVLLAAAALGVGRRGRIVAAGLALAGFVAVVGPEPAVLRAAGTGAIGLAALGAHRTGRPLAALAAVVLVVALLDPATATGTGFVLSVTATAALVLAARPVAQRIRRPWMPGPVADILAVCVVAHLATLPVLVASGLGQGPWALPANIAVAPAVPLVTVLGTAAAALGPVWEGGAVLLAAACAPALWWLETVAGVAAGLPGSPPVMPG</sequence>
<comment type="subcellular location">
    <subcellularLocation>
        <location evidence="1">Cell membrane</location>
        <topology evidence="1">Multi-pass membrane protein</topology>
    </subcellularLocation>
</comment>
<dbReference type="AlphaFoldDB" id="A0A365P901"/>
<evidence type="ECO:0000256" key="6">
    <source>
        <dbReference type="SAM" id="MobiDB-lite"/>
    </source>
</evidence>
<feature type="transmembrane region" description="Helical" evidence="7">
    <location>
        <begin position="357"/>
        <end position="375"/>
    </location>
</feature>
<comment type="caution">
    <text evidence="9">The sequence shown here is derived from an EMBL/GenBank/DDBJ whole genome shotgun (WGS) entry which is preliminary data.</text>
</comment>
<evidence type="ECO:0000313" key="9">
    <source>
        <dbReference type="EMBL" id="RBA33857.1"/>
    </source>
</evidence>
<evidence type="ECO:0000256" key="4">
    <source>
        <dbReference type="ARBA" id="ARBA00022989"/>
    </source>
</evidence>
<keyword evidence="2" id="KW-1003">Cell membrane</keyword>
<protein>
    <submittedName>
        <fullName evidence="9">ComEC/Rec2 family competence protein</fullName>
    </submittedName>
</protein>
<feature type="region of interest" description="Disordered" evidence="6">
    <location>
        <begin position="188"/>
        <end position="207"/>
    </location>
</feature>
<dbReference type="InterPro" id="IPR052159">
    <property type="entry name" value="Competence_DNA_uptake"/>
</dbReference>
<reference evidence="9 10" key="1">
    <citation type="submission" date="2018-06" db="EMBL/GenBank/DDBJ databases">
        <title>Whole genome sequencing of four bacterial strains from South Shetland trench revealing bio-synthetic gene clusters.</title>
        <authorList>
            <person name="Abdel-Mageed W.M."/>
            <person name="Lehri B."/>
            <person name="Jarmusch S.A."/>
            <person name="Miranda K."/>
            <person name="Goodfellow M."/>
            <person name="Jaspars M."/>
            <person name="Karlyshev A.V."/>
        </authorList>
    </citation>
    <scope>NUCLEOTIDE SEQUENCE [LARGE SCALE GENOMIC DNA]</scope>
    <source>
        <strain evidence="9 10">SST1</strain>
    </source>
</reference>
<keyword evidence="5 7" id="KW-0472">Membrane</keyword>
<evidence type="ECO:0000256" key="3">
    <source>
        <dbReference type="ARBA" id="ARBA00022692"/>
    </source>
</evidence>
<dbReference type="GO" id="GO:0005886">
    <property type="term" value="C:plasma membrane"/>
    <property type="evidence" value="ECO:0007669"/>
    <property type="project" value="UniProtKB-SubCell"/>
</dbReference>
<feature type="transmembrane region" description="Helical" evidence="7">
    <location>
        <begin position="43"/>
        <end position="62"/>
    </location>
</feature>
<proteinExistence type="predicted"/>
<keyword evidence="3 7" id="KW-0812">Transmembrane</keyword>
<feature type="transmembrane region" description="Helical" evidence="7">
    <location>
        <begin position="333"/>
        <end position="351"/>
    </location>
</feature>